<dbReference type="PANTHER" id="PTHR30038">
    <property type="entry name" value="ALDEHYDE FERREDOXIN OXIDOREDUCTASE"/>
    <property type="match status" value="1"/>
</dbReference>
<dbReference type="GO" id="GO:0046872">
    <property type="term" value="F:metal ion binding"/>
    <property type="evidence" value="ECO:0007669"/>
    <property type="project" value="UniProtKB-KW"/>
</dbReference>
<evidence type="ECO:0000313" key="10">
    <source>
        <dbReference type="EMBL" id="QBE97943.1"/>
    </source>
</evidence>
<dbReference type="GO" id="GO:0009055">
    <property type="term" value="F:electron transfer activity"/>
    <property type="evidence" value="ECO:0007669"/>
    <property type="project" value="InterPro"/>
</dbReference>
<dbReference type="EMBL" id="CP035945">
    <property type="protein sequence ID" value="QBE97943.1"/>
    <property type="molecule type" value="Genomic_DNA"/>
</dbReference>
<accession>A0A4P6M3A0</accession>
<dbReference type="InterPro" id="IPR013983">
    <property type="entry name" value="Ald_Fedxn_OxRdtase_N"/>
</dbReference>
<dbReference type="InterPro" id="IPR013984">
    <property type="entry name" value="Ald_Fedxn_OxRdtase_dom2"/>
</dbReference>
<dbReference type="RefSeq" id="WP_130181544.1">
    <property type="nucleotide sequence ID" value="NZ_CP035945.1"/>
</dbReference>
<sequence>MKELDGYAGKMLRVDLSSGEVTEFSSSPYLPKYLGGRGLAARLYWDEIKRETEPFDPDNKLIFVPGGLNSTGAVGASKSYLTSKSPYQYPCHSFHCTEASNVGPQIKRAGYDALIIEGKAHKPVYLHIYNGKVEILDAQEYWGQGTCAVRNALLEKHGGNVVVSCIGPAGENLAVQAGIFNSCSSVFARGGFGAVFGSKNLKAIVIGGTGRIKVSDPFKLLEVNKKRADITEIKVGEEKVVDGRKIKGEMDPPWQSRGLLPFLSGSMVEAAKRGEITFKKQGCEGCPYHCRTMIKFADGSSTLVVKCAGAFGGAHEISAAAAANNTKEHLNMQAAAMNIMDAVNQDVVDFWRVLIDLGFDIMQLICINGQTEPITLEDNTHEHGLDGGDWLSMLHEAGILNEENTGLPYNNGKYHTKEWLIKLCEIIAYRKGFGDILAQGPGPATEYIVSHEEFGPDRAKAVDIYHRCCPKAGPICSHDFKHAMYTPNPVRSIYAAVSDRVGNNPEPYWFGTHNEVPSESPEVIEKWFGGSRDILDYYAWNIEQVKAAIAHEDNAMLTDSIGTCTYIDHMQRKVLRMSMAREPINTIQELLENSPNGGPEYLSAVTGETATYEELIEQAKASVNMVRACWVRDGYTETGVFDTFWDIQFEVRNRETGALGLPKEKFEKAIQDYYGMRGWINGVPTRDTLEHYGLQDVADELEKRGLLQG</sequence>
<dbReference type="InterPro" id="IPR036503">
    <property type="entry name" value="Ald_Fedxn_OxRdtase_N_sf"/>
</dbReference>
<dbReference type="InterPro" id="IPR051919">
    <property type="entry name" value="W-dependent_AOR"/>
</dbReference>
<evidence type="ECO:0000256" key="5">
    <source>
        <dbReference type="ARBA" id="ARBA00023002"/>
    </source>
</evidence>
<evidence type="ECO:0000256" key="6">
    <source>
        <dbReference type="ARBA" id="ARBA00023004"/>
    </source>
</evidence>
<evidence type="ECO:0000256" key="4">
    <source>
        <dbReference type="ARBA" id="ARBA00022723"/>
    </source>
</evidence>
<dbReference type="SUPFAM" id="SSF48310">
    <property type="entry name" value="Aldehyde ferredoxin oxidoreductase, C-terminal domains"/>
    <property type="match status" value="1"/>
</dbReference>
<dbReference type="SMART" id="SM00790">
    <property type="entry name" value="AFOR_N"/>
    <property type="match status" value="1"/>
</dbReference>
<dbReference type="AlphaFoldDB" id="A0A4P6M3A0"/>
<comment type="cofactor">
    <cofactor evidence="8">
        <name>tungstopterin</name>
        <dbReference type="ChEBI" id="CHEBI:30402"/>
    </cofactor>
</comment>
<feature type="domain" description="Aldehyde ferredoxin oxidoreductase N-terminal" evidence="9">
    <location>
        <begin position="7"/>
        <end position="210"/>
    </location>
</feature>
<gene>
    <name evidence="10" type="primary">ydhV_2</name>
    <name evidence="10" type="ORF">PMF13cell1_03506</name>
</gene>
<keyword evidence="7" id="KW-0411">Iron-sulfur</keyword>
<proteinExistence type="inferred from homology"/>
<dbReference type="GO" id="GO:0016625">
    <property type="term" value="F:oxidoreductase activity, acting on the aldehyde or oxo group of donors, iron-sulfur protein as acceptor"/>
    <property type="evidence" value="ECO:0007669"/>
    <property type="project" value="InterPro"/>
</dbReference>
<dbReference type="SUPFAM" id="SSF56228">
    <property type="entry name" value="Aldehyde ferredoxin oxidoreductase, N-terminal domain"/>
    <property type="match status" value="1"/>
</dbReference>
<comment type="cofactor">
    <cofactor evidence="1">
        <name>[4Fe-4S] cluster</name>
        <dbReference type="ChEBI" id="CHEBI:49883"/>
    </cofactor>
</comment>
<dbReference type="Pfam" id="PF01314">
    <property type="entry name" value="AFOR_C"/>
    <property type="match status" value="1"/>
</dbReference>
<evidence type="ECO:0000256" key="2">
    <source>
        <dbReference type="ARBA" id="ARBA00011032"/>
    </source>
</evidence>
<dbReference type="Gene3D" id="1.10.569.10">
    <property type="entry name" value="Aldehyde Ferredoxin Oxidoreductase Protein, subunit A, domain 2"/>
    <property type="match status" value="1"/>
</dbReference>
<dbReference type="InterPro" id="IPR036021">
    <property type="entry name" value="Tungsten_al_ferr_oxy-like_C"/>
</dbReference>
<evidence type="ECO:0000313" key="11">
    <source>
        <dbReference type="Proteomes" id="UP000289794"/>
    </source>
</evidence>
<evidence type="ECO:0000256" key="3">
    <source>
        <dbReference type="ARBA" id="ARBA00022485"/>
    </source>
</evidence>
<dbReference type="GO" id="GO:0051539">
    <property type="term" value="F:4 iron, 4 sulfur cluster binding"/>
    <property type="evidence" value="ECO:0007669"/>
    <property type="project" value="UniProtKB-KW"/>
</dbReference>
<evidence type="ECO:0000256" key="8">
    <source>
        <dbReference type="ARBA" id="ARBA00049934"/>
    </source>
</evidence>
<dbReference type="PANTHER" id="PTHR30038:SF0">
    <property type="entry name" value="TUNGSTEN-CONTAINING ALDEHYDE FERREDOXIN OXIDOREDUCTASE"/>
    <property type="match status" value="1"/>
</dbReference>
<dbReference type="Gene3D" id="1.10.599.10">
    <property type="entry name" value="Aldehyde Ferredoxin Oxidoreductase Protein, subunit A, domain 3"/>
    <property type="match status" value="1"/>
</dbReference>
<comment type="similarity">
    <text evidence="2">Belongs to the AOR/FOR family.</text>
</comment>
<evidence type="ECO:0000256" key="1">
    <source>
        <dbReference type="ARBA" id="ARBA00001966"/>
    </source>
</evidence>
<dbReference type="InterPro" id="IPR013985">
    <property type="entry name" value="Ald_Fedxn_OxRdtase_dom3"/>
</dbReference>
<dbReference type="Pfam" id="PF02730">
    <property type="entry name" value="AFOR_N"/>
    <property type="match status" value="1"/>
</dbReference>
<dbReference type="InterPro" id="IPR001203">
    <property type="entry name" value="OxRdtase_Ald_Fedxn_C"/>
</dbReference>
<name>A0A4P6M3A0_9FIRM</name>
<keyword evidence="4" id="KW-0479">Metal-binding</keyword>
<organism evidence="10 11">
    <name type="scientific">Blautia producta</name>
    <dbReference type="NCBI Taxonomy" id="33035"/>
    <lineage>
        <taxon>Bacteria</taxon>
        <taxon>Bacillati</taxon>
        <taxon>Bacillota</taxon>
        <taxon>Clostridia</taxon>
        <taxon>Lachnospirales</taxon>
        <taxon>Lachnospiraceae</taxon>
        <taxon>Blautia</taxon>
    </lineage>
</organism>
<dbReference type="KEGG" id="bpro:PMF13cell1_03506"/>
<evidence type="ECO:0000259" key="9">
    <source>
        <dbReference type="SMART" id="SM00790"/>
    </source>
</evidence>
<dbReference type="Gene3D" id="3.60.9.10">
    <property type="entry name" value="Aldehyde ferredoxin oxidoreductase, N-terminal domain"/>
    <property type="match status" value="1"/>
</dbReference>
<dbReference type="Proteomes" id="UP000289794">
    <property type="component" value="Chromosome"/>
</dbReference>
<keyword evidence="6" id="KW-0408">Iron</keyword>
<keyword evidence="5 10" id="KW-0560">Oxidoreductase</keyword>
<keyword evidence="3" id="KW-0004">4Fe-4S</keyword>
<reference evidence="10 11" key="1">
    <citation type="submission" date="2019-01" db="EMBL/GenBank/DDBJ databases">
        <title>PMF-metabolizing Aryl O-demethylase.</title>
        <authorList>
            <person name="Kim M."/>
        </authorList>
    </citation>
    <scope>NUCLEOTIDE SEQUENCE [LARGE SCALE GENOMIC DNA]</scope>
    <source>
        <strain evidence="10 11">PMF1</strain>
    </source>
</reference>
<protein>
    <submittedName>
        <fullName evidence="10">Putative oxidoreductase YdhV</fullName>
        <ecNumber evidence="10">1.-.-.-</ecNumber>
    </submittedName>
</protein>
<evidence type="ECO:0000256" key="7">
    <source>
        <dbReference type="ARBA" id="ARBA00023014"/>
    </source>
</evidence>
<dbReference type="EC" id="1.-.-.-" evidence="10"/>